<dbReference type="Gene3D" id="3.40.50.720">
    <property type="entry name" value="NAD(P)-binding Rossmann-like Domain"/>
    <property type="match status" value="2"/>
</dbReference>
<feature type="region of interest" description="Disordered" evidence="3">
    <location>
        <begin position="1"/>
        <end position="20"/>
    </location>
</feature>
<dbReference type="GO" id="GO:0051287">
    <property type="term" value="F:NAD binding"/>
    <property type="evidence" value="ECO:0007669"/>
    <property type="project" value="InterPro"/>
</dbReference>
<dbReference type="PIRSF" id="PIRSF000124">
    <property type="entry name" value="UDPglc_GDPman_dh"/>
    <property type="match status" value="1"/>
</dbReference>
<dbReference type="GO" id="GO:0016628">
    <property type="term" value="F:oxidoreductase activity, acting on the CH-CH group of donors, NAD or NADP as acceptor"/>
    <property type="evidence" value="ECO:0007669"/>
    <property type="project" value="InterPro"/>
</dbReference>
<name>A0A3M7LYC6_9PLEO</name>
<evidence type="ECO:0000259" key="5">
    <source>
        <dbReference type="Pfam" id="PF03721"/>
    </source>
</evidence>
<dbReference type="Pfam" id="PF03721">
    <property type="entry name" value="UDPG_MGDP_dh_N"/>
    <property type="match status" value="1"/>
</dbReference>
<dbReference type="InterPro" id="IPR001732">
    <property type="entry name" value="UDP-Glc/GDP-Man_DH_N"/>
</dbReference>
<evidence type="ECO:0000313" key="6">
    <source>
        <dbReference type="EMBL" id="RMZ67132.1"/>
    </source>
</evidence>
<dbReference type="InterPro" id="IPR008927">
    <property type="entry name" value="6-PGluconate_DH-like_C_sf"/>
</dbReference>
<feature type="domain" description="UDP-glucose/GDP-mannose dehydrogenase N-terminal" evidence="5">
    <location>
        <begin position="28"/>
        <end position="180"/>
    </location>
</feature>
<dbReference type="InterPro" id="IPR036220">
    <property type="entry name" value="UDP-Glc/GDP-Man_DH_C_sf"/>
</dbReference>
<proteinExistence type="inferred from homology"/>
<organism evidence="6 7">
    <name type="scientific">Pyrenophora seminiperda CCB06</name>
    <dbReference type="NCBI Taxonomy" id="1302712"/>
    <lineage>
        <taxon>Eukaryota</taxon>
        <taxon>Fungi</taxon>
        <taxon>Dikarya</taxon>
        <taxon>Ascomycota</taxon>
        <taxon>Pezizomycotina</taxon>
        <taxon>Dothideomycetes</taxon>
        <taxon>Pleosporomycetidae</taxon>
        <taxon>Pleosporales</taxon>
        <taxon>Pleosporineae</taxon>
        <taxon>Pleosporaceae</taxon>
        <taxon>Pyrenophora</taxon>
    </lineage>
</organism>
<dbReference type="SUPFAM" id="SSF48179">
    <property type="entry name" value="6-phosphogluconate dehydrogenase C-terminal domain-like"/>
    <property type="match status" value="1"/>
</dbReference>
<dbReference type="Proteomes" id="UP000265663">
    <property type="component" value="Unassembled WGS sequence"/>
</dbReference>
<sequence length="490" mass="54426">MASTTPTANQRPAVTLNSPSRKLDNSTTVAIIGVGYVGEHLMEVFSPAFNIIAYDVSTSRIEQLRIKHQRQDHVKFSCDERDLEDASHFLVCVPTTLELNGQIDSSHVRSAINILYRYVVENSIVVIESTVAVGMTRKLLGPLAKSRGILVGMSPERIDPGRIDPPPKSIPKVVSGLDDVAPGSLCAIKQLYETVFDTVVPVSKPEVAEMSKLYENCQRTMAIAYANEMADACHGLGIDPFEVARTAASKPFGYLPVYPSLGIGGHCLPVNPVYLTSTCKFPLLQQAHERMMTRPSRIASHLLTSILDESHRTRGARYRPRVLVVGVGFKAGQSDLSHSPGLQLLNFLRSSGEVDLMFCDPLVSQEFIPEVPKLEESFWKPGVLQEFNTIVVAVKQPPLDYDILRSLAGTSINIEPRDWAGNYNFSEQQSLGRMRTPTDRLGVRAWLEIAHDTHQRTVHGFTQFMIDQAREYELKIVTVGECLNDPEENW</sequence>
<reference evidence="6 7" key="1">
    <citation type="journal article" date="2014" name="PLoS ONE">
        <title>De novo Genome Assembly of the Fungal Plant Pathogen Pyrenophora semeniperda.</title>
        <authorList>
            <person name="Soliai M.M."/>
            <person name="Meyer S.E."/>
            <person name="Udall J.A."/>
            <person name="Elzinga D.E."/>
            <person name="Hermansen R.A."/>
            <person name="Bodily P.M."/>
            <person name="Hart A.A."/>
            <person name="Coleman C.E."/>
        </authorList>
    </citation>
    <scope>NUCLEOTIDE SEQUENCE [LARGE SCALE GENOMIC DNA]</scope>
    <source>
        <strain evidence="6 7">CCB06</strain>
        <tissue evidence="6">Mycelium</tissue>
    </source>
</reference>
<dbReference type="PANTHER" id="PTHR43491">
    <property type="entry name" value="UDP-N-ACETYL-D-MANNOSAMINE DEHYDROGENASE"/>
    <property type="match status" value="1"/>
</dbReference>
<gene>
    <name evidence="6" type="ORF">GMOD_00001014</name>
</gene>
<dbReference type="PANTHER" id="PTHR43491:SF2">
    <property type="entry name" value="UDP-N-ACETYL-D-MANNOSAMINE DEHYDROGENASE"/>
    <property type="match status" value="1"/>
</dbReference>
<dbReference type="GO" id="GO:0000271">
    <property type="term" value="P:polysaccharide biosynthetic process"/>
    <property type="evidence" value="ECO:0007669"/>
    <property type="project" value="InterPro"/>
</dbReference>
<evidence type="ECO:0000256" key="3">
    <source>
        <dbReference type="SAM" id="MobiDB-lite"/>
    </source>
</evidence>
<dbReference type="InterPro" id="IPR014026">
    <property type="entry name" value="UDP-Glc/GDP-Man_DH_dimer"/>
</dbReference>
<dbReference type="PIRSF" id="PIRSF500136">
    <property type="entry name" value="UDP_ManNAc_DH"/>
    <property type="match status" value="1"/>
</dbReference>
<dbReference type="EMBL" id="KE747810">
    <property type="protein sequence ID" value="RMZ67132.1"/>
    <property type="molecule type" value="Genomic_DNA"/>
</dbReference>
<dbReference type="NCBIfam" id="TIGR03026">
    <property type="entry name" value="NDP-sugDHase"/>
    <property type="match status" value="1"/>
</dbReference>
<feature type="domain" description="UDP-glucose/GDP-mannose dehydrogenase dimerisation" evidence="4">
    <location>
        <begin position="207"/>
        <end position="280"/>
    </location>
</feature>
<protein>
    <submittedName>
        <fullName evidence="6">UDP-glucose 6-dehydrogenase</fullName>
    </submittedName>
</protein>
<comment type="similarity">
    <text evidence="1 2">Belongs to the UDP-glucose/GDP-mannose dehydrogenase family.</text>
</comment>
<dbReference type="AlphaFoldDB" id="A0A3M7LYC6"/>
<dbReference type="InterPro" id="IPR036291">
    <property type="entry name" value="NAD(P)-bd_dom_sf"/>
</dbReference>
<dbReference type="InterPro" id="IPR017476">
    <property type="entry name" value="UDP-Glc/GDP-Man"/>
</dbReference>
<dbReference type="Pfam" id="PF00984">
    <property type="entry name" value="UDPG_MGDP_dh"/>
    <property type="match status" value="1"/>
</dbReference>
<dbReference type="GO" id="GO:0016616">
    <property type="term" value="F:oxidoreductase activity, acting on the CH-OH group of donors, NAD or NADP as acceptor"/>
    <property type="evidence" value="ECO:0007669"/>
    <property type="project" value="InterPro"/>
</dbReference>
<dbReference type="SUPFAM" id="SSF52413">
    <property type="entry name" value="UDP-glucose/GDP-mannose dehydrogenase C-terminal domain"/>
    <property type="match status" value="1"/>
</dbReference>
<evidence type="ECO:0000256" key="1">
    <source>
        <dbReference type="ARBA" id="ARBA00006601"/>
    </source>
</evidence>
<evidence type="ECO:0000259" key="4">
    <source>
        <dbReference type="Pfam" id="PF00984"/>
    </source>
</evidence>
<accession>A0A3M7LYC6</accession>
<keyword evidence="7" id="KW-1185">Reference proteome</keyword>
<dbReference type="InterPro" id="IPR028359">
    <property type="entry name" value="UDP_ManNAc/GlcNAc_DH"/>
</dbReference>
<evidence type="ECO:0000256" key="2">
    <source>
        <dbReference type="PIRNR" id="PIRNR000124"/>
    </source>
</evidence>
<dbReference type="SUPFAM" id="SSF51735">
    <property type="entry name" value="NAD(P)-binding Rossmann-fold domains"/>
    <property type="match status" value="1"/>
</dbReference>
<dbReference type="OrthoDB" id="5059218at2759"/>
<evidence type="ECO:0000313" key="7">
    <source>
        <dbReference type="Proteomes" id="UP000265663"/>
    </source>
</evidence>